<comment type="caution">
    <text evidence="4">The sequence shown here is derived from an EMBL/GenBank/DDBJ whole genome shotgun (WGS) entry which is preliminary data.</text>
</comment>
<dbReference type="Pfam" id="PF00582">
    <property type="entry name" value="Usp"/>
    <property type="match status" value="2"/>
</dbReference>
<dbReference type="OrthoDB" id="6174426at2"/>
<evidence type="ECO:0000313" key="5">
    <source>
        <dbReference type="Proteomes" id="UP000295344"/>
    </source>
</evidence>
<feature type="domain" description="UspA" evidence="3">
    <location>
        <begin position="141"/>
        <end position="276"/>
    </location>
</feature>
<sequence>MRTSGIGLVRDGGRVVAAVPVGPAAEAVLRAAEWVAVASSGVLVPVAVGPRRRADGPSVGARLTAAVRDGVVPGAVEVEPRVRLGDPVQQLVAASEDADLLVVGDHARPFGHEGLGDVAAGCVRRARCPVLVVRPVERLHRRVVLGAGTASRAWAATAAAAAAARWSDGELLVVRARAWSIGSVLPLRSLPLLRSLDPVASAEAEVLAHLLALGQDQPRHRRGAAPAGSAASVLVRESASADLVVVGRSAGGSRARRRSTAVVVAARAACPVLVVPTDGVRTEPAEHRPVRRTAPGDVLGR</sequence>
<dbReference type="Gene3D" id="3.40.50.620">
    <property type="entry name" value="HUPs"/>
    <property type="match status" value="2"/>
</dbReference>
<evidence type="ECO:0000256" key="2">
    <source>
        <dbReference type="SAM" id="MobiDB-lite"/>
    </source>
</evidence>
<dbReference type="PANTHER" id="PTHR46268">
    <property type="entry name" value="STRESS RESPONSE PROTEIN NHAX"/>
    <property type="match status" value="1"/>
</dbReference>
<feature type="region of interest" description="Disordered" evidence="2">
    <location>
        <begin position="282"/>
        <end position="301"/>
    </location>
</feature>
<organism evidence="4 5">
    <name type="scientific">Amnibacterium kyonggiense</name>
    <dbReference type="NCBI Taxonomy" id="595671"/>
    <lineage>
        <taxon>Bacteria</taxon>
        <taxon>Bacillati</taxon>
        <taxon>Actinomycetota</taxon>
        <taxon>Actinomycetes</taxon>
        <taxon>Micrococcales</taxon>
        <taxon>Microbacteriaceae</taxon>
        <taxon>Amnibacterium</taxon>
    </lineage>
</organism>
<dbReference type="InterPro" id="IPR006015">
    <property type="entry name" value="Universal_stress_UspA"/>
</dbReference>
<dbReference type="InterPro" id="IPR014729">
    <property type="entry name" value="Rossmann-like_a/b/a_fold"/>
</dbReference>
<dbReference type="RefSeq" id="WP_133766030.1">
    <property type="nucleotide sequence ID" value="NZ_BAAARP010000002.1"/>
</dbReference>
<dbReference type="Proteomes" id="UP000295344">
    <property type="component" value="Unassembled WGS sequence"/>
</dbReference>
<accession>A0A4R7FKK0</accession>
<gene>
    <name evidence="4" type="ORF">CLV52_1821</name>
</gene>
<feature type="domain" description="UspA" evidence="3">
    <location>
        <begin position="25"/>
        <end position="134"/>
    </location>
</feature>
<reference evidence="4 5" key="1">
    <citation type="submission" date="2019-03" db="EMBL/GenBank/DDBJ databases">
        <title>Genomic Encyclopedia of Archaeal and Bacterial Type Strains, Phase II (KMG-II): from individual species to whole genera.</title>
        <authorList>
            <person name="Goeker M."/>
        </authorList>
    </citation>
    <scope>NUCLEOTIDE SEQUENCE [LARGE SCALE GENOMIC DNA]</scope>
    <source>
        <strain evidence="4 5">DSM 24782</strain>
    </source>
</reference>
<proteinExistence type="inferred from homology"/>
<comment type="similarity">
    <text evidence="1">Belongs to the universal stress protein A family.</text>
</comment>
<dbReference type="InterPro" id="IPR006016">
    <property type="entry name" value="UspA"/>
</dbReference>
<dbReference type="PANTHER" id="PTHR46268:SF6">
    <property type="entry name" value="UNIVERSAL STRESS PROTEIN UP12"/>
    <property type="match status" value="1"/>
</dbReference>
<dbReference type="AlphaFoldDB" id="A0A4R7FKK0"/>
<dbReference type="SUPFAM" id="SSF52402">
    <property type="entry name" value="Adenine nucleotide alpha hydrolases-like"/>
    <property type="match status" value="2"/>
</dbReference>
<keyword evidence="5" id="KW-1185">Reference proteome</keyword>
<evidence type="ECO:0000313" key="4">
    <source>
        <dbReference type="EMBL" id="TDS76882.1"/>
    </source>
</evidence>
<evidence type="ECO:0000256" key="1">
    <source>
        <dbReference type="ARBA" id="ARBA00008791"/>
    </source>
</evidence>
<protein>
    <submittedName>
        <fullName evidence="4">Universal stress protein family protein</fullName>
    </submittedName>
</protein>
<evidence type="ECO:0000259" key="3">
    <source>
        <dbReference type="Pfam" id="PF00582"/>
    </source>
</evidence>
<dbReference type="CDD" id="cd00293">
    <property type="entry name" value="USP-like"/>
    <property type="match status" value="1"/>
</dbReference>
<name>A0A4R7FKK0_9MICO</name>
<dbReference type="PRINTS" id="PR01438">
    <property type="entry name" value="UNVRSLSTRESS"/>
</dbReference>
<dbReference type="EMBL" id="SOAM01000002">
    <property type="protein sequence ID" value="TDS76882.1"/>
    <property type="molecule type" value="Genomic_DNA"/>
</dbReference>